<feature type="compositionally biased region" description="Polar residues" evidence="1">
    <location>
        <begin position="373"/>
        <end position="394"/>
    </location>
</feature>
<dbReference type="PANTHER" id="PTHR31286">
    <property type="entry name" value="GLYCINE-RICH CELL WALL STRUCTURAL PROTEIN 1.8-LIKE"/>
    <property type="match status" value="1"/>
</dbReference>
<keyword evidence="5" id="KW-1185">Reference proteome</keyword>
<feature type="domain" description="Zinc knuckle CX2CX4HX4C" evidence="3">
    <location>
        <begin position="175"/>
        <end position="222"/>
    </location>
</feature>
<dbReference type="InterPro" id="IPR040256">
    <property type="entry name" value="At4g02000-like"/>
</dbReference>
<feature type="domain" description="DUF4283" evidence="2">
    <location>
        <begin position="44"/>
        <end position="116"/>
    </location>
</feature>
<name>A0AAW0JWQ0_QUESU</name>
<gene>
    <name evidence="4" type="ORF">CFP56_027894</name>
</gene>
<organism evidence="4 5">
    <name type="scientific">Quercus suber</name>
    <name type="common">Cork oak</name>
    <dbReference type="NCBI Taxonomy" id="58331"/>
    <lineage>
        <taxon>Eukaryota</taxon>
        <taxon>Viridiplantae</taxon>
        <taxon>Streptophyta</taxon>
        <taxon>Embryophyta</taxon>
        <taxon>Tracheophyta</taxon>
        <taxon>Spermatophyta</taxon>
        <taxon>Magnoliopsida</taxon>
        <taxon>eudicotyledons</taxon>
        <taxon>Gunneridae</taxon>
        <taxon>Pentapetalae</taxon>
        <taxon>rosids</taxon>
        <taxon>fabids</taxon>
        <taxon>Fagales</taxon>
        <taxon>Fagaceae</taxon>
        <taxon>Quercus</taxon>
    </lineage>
</organism>
<dbReference type="InterPro" id="IPR025558">
    <property type="entry name" value="DUF4283"/>
</dbReference>
<dbReference type="InterPro" id="IPR025836">
    <property type="entry name" value="Zn_knuckle_CX2CX4HX4C"/>
</dbReference>
<dbReference type="Pfam" id="PF14392">
    <property type="entry name" value="zf-CCHC_4"/>
    <property type="match status" value="1"/>
</dbReference>
<protein>
    <recommendedName>
        <fullName evidence="6">DUF4283 domain-containing protein</fullName>
    </recommendedName>
</protein>
<comment type="caution">
    <text evidence="4">The sequence shown here is derived from an EMBL/GenBank/DDBJ whole genome shotgun (WGS) entry which is preliminary data.</text>
</comment>
<evidence type="ECO:0000259" key="2">
    <source>
        <dbReference type="Pfam" id="PF14111"/>
    </source>
</evidence>
<dbReference type="PANTHER" id="PTHR31286:SF167">
    <property type="entry name" value="OS09G0268800 PROTEIN"/>
    <property type="match status" value="1"/>
</dbReference>
<feature type="region of interest" description="Disordered" evidence="1">
    <location>
        <begin position="373"/>
        <end position="411"/>
    </location>
</feature>
<evidence type="ECO:0000313" key="5">
    <source>
        <dbReference type="Proteomes" id="UP000237347"/>
    </source>
</evidence>
<reference evidence="4 5" key="1">
    <citation type="journal article" date="2018" name="Sci. Data">
        <title>The draft genome sequence of cork oak.</title>
        <authorList>
            <person name="Ramos A.M."/>
            <person name="Usie A."/>
            <person name="Barbosa P."/>
            <person name="Barros P.M."/>
            <person name="Capote T."/>
            <person name="Chaves I."/>
            <person name="Simoes F."/>
            <person name="Abreu I."/>
            <person name="Carrasquinho I."/>
            <person name="Faro C."/>
            <person name="Guimaraes J.B."/>
            <person name="Mendonca D."/>
            <person name="Nobrega F."/>
            <person name="Rodrigues L."/>
            <person name="Saibo N.J.M."/>
            <person name="Varela M.C."/>
            <person name="Egas C."/>
            <person name="Matos J."/>
            <person name="Miguel C.M."/>
            <person name="Oliveira M.M."/>
            <person name="Ricardo C.P."/>
            <person name="Goncalves S."/>
        </authorList>
    </citation>
    <scope>NUCLEOTIDE SEQUENCE [LARGE SCALE GENOMIC DNA]</scope>
    <source>
        <strain evidence="5">cv. HL8</strain>
    </source>
</reference>
<accession>A0AAW0JWQ0</accession>
<dbReference type="Proteomes" id="UP000237347">
    <property type="component" value="Unassembled WGS sequence"/>
</dbReference>
<evidence type="ECO:0000313" key="4">
    <source>
        <dbReference type="EMBL" id="KAK7830830.1"/>
    </source>
</evidence>
<evidence type="ECO:0008006" key="6">
    <source>
        <dbReference type="Google" id="ProtNLM"/>
    </source>
</evidence>
<evidence type="ECO:0000256" key="1">
    <source>
        <dbReference type="SAM" id="MobiDB-lite"/>
    </source>
</evidence>
<dbReference type="AlphaFoldDB" id="A0AAW0JWQ0"/>
<dbReference type="Gramene" id="rna-CFP56_55345">
    <property type="protein sequence ID" value="cds-POE96189.1"/>
    <property type="gene ID" value="gene-CFP56_55345"/>
</dbReference>
<evidence type="ECO:0000259" key="3">
    <source>
        <dbReference type="Pfam" id="PF14392"/>
    </source>
</evidence>
<proteinExistence type="predicted"/>
<sequence>MAEELEELWKKLKFTEEEDARIDLDSTSTKAARAVGKCCAIMKIWTQRSINLDALRKNLRMLWKPNKGVQISELEEEVFLVEFGDVKDKKKVLDMCPWSYEKQLVIIQEFEGELTPKEIDLKWVPFWVQIYNLPLKSRTRETGWAIGSSLGSVLEVDVPDSGVQWGRCLRVSVRIDVTRRLVRRRKITIEGGESKWVNFKYERLPNFCYKYRFLNHALKDCNDDQDQSKLNEENQLQYGAWLRGEPVRWGGRELNKQVYEGVAMQRSGATVGTTLKSAELMHTVKEASGVGECHVNEKPCQEDSYPTQSMVGLADSMPMSEDFHEIGKVQKVMGKVEGKETKIGKSSIEKSVAQPDLMEDTQVMTAINQEVQKENPSIQAPNHVSNLNVDGPNNESKDLGPIAMSFDENKG</sequence>
<dbReference type="Pfam" id="PF14111">
    <property type="entry name" value="DUF4283"/>
    <property type="match status" value="1"/>
</dbReference>
<dbReference type="EMBL" id="PKMF04000454">
    <property type="protein sequence ID" value="KAK7830830.1"/>
    <property type="molecule type" value="Genomic_DNA"/>
</dbReference>